<dbReference type="Proteomes" id="UP000189701">
    <property type="component" value="Unplaced"/>
</dbReference>
<sequence>MFFSFQSLAVNNFYIGEGSDFSGVVTKMMTVNGSLRISVYNPATFYGIHVSSTPINLIYSDITVASGQLKKYYQPRKSRRTVLVNIESTKFPLYGAGSGLDASNNGGFKVPLKLDFEIRSRGDVVGKLVRTKNKRQISCDLVIDSTSTKPIKFKKNSCVYR</sequence>
<dbReference type="OrthoDB" id="903824at2759"/>
<reference evidence="3" key="2">
    <citation type="submission" date="2025-08" db="UniProtKB">
        <authorList>
            <consortium name="RefSeq"/>
        </authorList>
    </citation>
    <scope>IDENTIFICATION</scope>
    <source>
        <tissue evidence="3">Leaf</tissue>
    </source>
</reference>
<proteinExistence type="predicted"/>
<dbReference type="eggNOG" id="ENOG502QQCW">
    <property type="taxonomic scope" value="Eukaryota"/>
</dbReference>
<evidence type="ECO:0000313" key="3">
    <source>
        <dbReference type="RefSeq" id="XP_009800428.1"/>
    </source>
</evidence>
<reference evidence="2" key="1">
    <citation type="journal article" date="2013" name="Genome Biol.">
        <title>Reference genomes and transcriptomes of Nicotiana sylvestris and Nicotiana tomentosiformis.</title>
        <authorList>
            <person name="Sierro N."/>
            <person name="Battey J.N."/>
            <person name="Ouadi S."/>
            <person name="Bovet L."/>
            <person name="Goepfert S."/>
            <person name="Bakaher N."/>
            <person name="Peitsch M.C."/>
            <person name="Ivanov N.V."/>
        </authorList>
    </citation>
    <scope>NUCLEOTIDE SEQUENCE [LARGE SCALE GENOMIC DNA]</scope>
</reference>
<name>A0A1U7YBC6_NICSY</name>
<organism evidence="2 3">
    <name type="scientific">Nicotiana sylvestris</name>
    <name type="common">Wood tobacco</name>
    <name type="synonym">South American tobacco</name>
    <dbReference type="NCBI Taxonomy" id="4096"/>
    <lineage>
        <taxon>Eukaryota</taxon>
        <taxon>Viridiplantae</taxon>
        <taxon>Streptophyta</taxon>
        <taxon>Embryophyta</taxon>
        <taxon>Tracheophyta</taxon>
        <taxon>Spermatophyta</taxon>
        <taxon>Magnoliopsida</taxon>
        <taxon>eudicotyledons</taxon>
        <taxon>Gunneridae</taxon>
        <taxon>Pentapetalae</taxon>
        <taxon>asterids</taxon>
        <taxon>lamiids</taxon>
        <taxon>Solanales</taxon>
        <taxon>Solanaceae</taxon>
        <taxon>Nicotianoideae</taxon>
        <taxon>Nicotianeae</taxon>
        <taxon>Nicotiana</taxon>
    </lineage>
</organism>
<dbReference type="AlphaFoldDB" id="A0A1U7YBC6"/>
<dbReference type="STRING" id="4096.A0A1U7YBC6"/>
<dbReference type="RefSeq" id="XP_009800428.1">
    <property type="nucleotide sequence ID" value="XM_009802126.1"/>
</dbReference>
<dbReference type="PANTHER" id="PTHR48436:SF1">
    <property type="entry name" value="2, PUTATIVE-RELATED"/>
    <property type="match status" value="1"/>
</dbReference>
<evidence type="ECO:0000259" key="1">
    <source>
        <dbReference type="Pfam" id="PF03168"/>
    </source>
</evidence>
<feature type="domain" description="Late embryogenesis abundant protein LEA-2 subgroup" evidence="1">
    <location>
        <begin position="37"/>
        <end position="127"/>
    </location>
</feature>
<accession>A0A1U7YBC6</accession>
<gene>
    <name evidence="3" type="primary">LOC104246323</name>
</gene>
<keyword evidence="2" id="KW-1185">Reference proteome</keyword>
<dbReference type="InterPro" id="IPR055276">
    <property type="entry name" value="NHL41-like"/>
</dbReference>
<dbReference type="Pfam" id="PF03168">
    <property type="entry name" value="LEA_2"/>
    <property type="match status" value="1"/>
</dbReference>
<protein>
    <submittedName>
        <fullName evidence="3">Uncharacterized protein LOC104246323</fullName>
    </submittedName>
</protein>
<dbReference type="PANTHER" id="PTHR48436">
    <property type="entry name" value="2, PUTATIVE-RELATED"/>
    <property type="match status" value="1"/>
</dbReference>
<dbReference type="InterPro" id="IPR004864">
    <property type="entry name" value="LEA_2"/>
</dbReference>
<evidence type="ECO:0000313" key="2">
    <source>
        <dbReference type="Proteomes" id="UP000189701"/>
    </source>
</evidence>